<comment type="caution">
    <text evidence="4">The sequence shown here is derived from an EMBL/GenBank/DDBJ whole genome shotgun (WGS) entry which is preliminary data.</text>
</comment>
<keyword evidence="1 4" id="KW-0808">Transferase</keyword>
<evidence type="ECO:0000256" key="2">
    <source>
        <dbReference type="ARBA" id="ARBA00030602"/>
    </source>
</evidence>
<accession>A0A7X1TS57</accession>
<dbReference type="CDD" id="cd06661">
    <property type="entry name" value="GGCT_like"/>
    <property type="match status" value="1"/>
</dbReference>
<dbReference type="Proteomes" id="UP000484842">
    <property type="component" value="Unassembled WGS sequence"/>
</dbReference>
<dbReference type="RefSeq" id="WP_322618794.1">
    <property type="nucleotide sequence ID" value="NZ_WBSL01000006.1"/>
</dbReference>
<dbReference type="InterPro" id="IPR036568">
    <property type="entry name" value="GGCT-like_sf"/>
</dbReference>
<gene>
    <name evidence="4" type="ORF">F8S09_12430</name>
</gene>
<sequence length="140" mass="15353">MSPERPPRVFVYGTLRPGGRNAGLAARCGQPQTQAATLSAFRLLHLSPENYPAIVPGEPGERVQGEVLTYPPQVWAQVFPLLDALEGVDETPPLYHRQRVTVALASGEAEEVWVYVYARTERLTLPGAVPVPGGDWFQHP</sequence>
<name>A0A7X1TS57_9DEIO</name>
<protein>
    <recommendedName>
        <fullName evidence="2">Putative gamma-glutamylcyclotransferase</fullName>
    </recommendedName>
</protein>
<reference evidence="4 5" key="1">
    <citation type="submission" date="2019-10" db="EMBL/GenBank/DDBJ databases">
        <title>Deinococcus sp. isolated from soil.</title>
        <authorList>
            <person name="Li Y."/>
            <person name="Wang J."/>
        </authorList>
    </citation>
    <scope>NUCLEOTIDE SEQUENCE [LARGE SCALE GENOMIC DNA]</scope>
    <source>
        <strain evidence="4 5">SDU3-2</strain>
    </source>
</reference>
<dbReference type="EMBL" id="WBSL01000006">
    <property type="protein sequence ID" value="MPY67480.1"/>
    <property type="molecule type" value="Genomic_DNA"/>
</dbReference>
<feature type="domain" description="Gamma-glutamylcyclotransferase AIG2-like" evidence="3">
    <location>
        <begin position="9"/>
        <end position="136"/>
    </location>
</feature>
<organism evidence="4 5">
    <name type="scientific">Deinococcus terrestris</name>
    <dbReference type="NCBI Taxonomy" id="2651870"/>
    <lineage>
        <taxon>Bacteria</taxon>
        <taxon>Thermotogati</taxon>
        <taxon>Deinococcota</taxon>
        <taxon>Deinococci</taxon>
        <taxon>Deinococcales</taxon>
        <taxon>Deinococcaceae</taxon>
        <taxon>Deinococcus</taxon>
    </lineage>
</organism>
<proteinExistence type="predicted"/>
<dbReference type="InterPro" id="IPR045038">
    <property type="entry name" value="AIG2-like"/>
</dbReference>
<evidence type="ECO:0000313" key="5">
    <source>
        <dbReference type="Proteomes" id="UP000484842"/>
    </source>
</evidence>
<dbReference type="InterPro" id="IPR009288">
    <property type="entry name" value="AIG2-like_dom"/>
</dbReference>
<dbReference type="AlphaFoldDB" id="A0A7X1TS57"/>
<dbReference type="GO" id="GO:0016740">
    <property type="term" value="F:transferase activity"/>
    <property type="evidence" value="ECO:0007669"/>
    <property type="project" value="UniProtKB-KW"/>
</dbReference>
<dbReference type="Pfam" id="PF06094">
    <property type="entry name" value="GGACT"/>
    <property type="match status" value="1"/>
</dbReference>
<dbReference type="SUPFAM" id="SSF110857">
    <property type="entry name" value="Gamma-glutamyl cyclotransferase-like"/>
    <property type="match status" value="1"/>
</dbReference>
<dbReference type="Gene3D" id="3.10.490.10">
    <property type="entry name" value="Gamma-glutamyl cyclotransferase-like"/>
    <property type="match status" value="1"/>
</dbReference>
<dbReference type="PANTHER" id="PTHR31544:SF2">
    <property type="entry name" value="AIG2-LIKE PROTEIN D"/>
    <property type="match status" value="1"/>
</dbReference>
<dbReference type="PANTHER" id="PTHR31544">
    <property type="entry name" value="AIG2-LIKE PROTEIN D"/>
    <property type="match status" value="1"/>
</dbReference>
<dbReference type="InterPro" id="IPR013024">
    <property type="entry name" value="GGCT-like"/>
</dbReference>
<keyword evidence="5" id="KW-1185">Reference proteome</keyword>
<evidence type="ECO:0000313" key="4">
    <source>
        <dbReference type="EMBL" id="MPY67480.1"/>
    </source>
</evidence>
<evidence type="ECO:0000256" key="1">
    <source>
        <dbReference type="ARBA" id="ARBA00022679"/>
    </source>
</evidence>
<evidence type="ECO:0000259" key="3">
    <source>
        <dbReference type="Pfam" id="PF06094"/>
    </source>
</evidence>